<keyword evidence="4" id="KW-0812">Transmembrane</keyword>
<dbReference type="Gene3D" id="1.20.5.170">
    <property type="match status" value="1"/>
</dbReference>
<evidence type="ECO:0000256" key="4">
    <source>
        <dbReference type="ARBA" id="ARBA00022692"/>
    </source>
</evidence>
<dbReference type="Pfam" id="PF00170">
    <property type="entry name" value="bZIP_1"/>
    <property type="match status" value="1"/>
</dbReference>
<evidence type="ECO:0000256" key="15">
    <source>
        <dbReference type="SAM" id="Coils"/>
    </source>
</evidence>
<evidence type="ECO:0000259" key="17">
    <source>
        <dbReference type="PROSITE" id="PS50217"/>
    </source>
</evidence>
<evidence type="ECO:0000256" key="10">
    <source>
        <dbReference type="ARBA" id="ARBA00023136"/>
    </source>
</evidence>
<keyword evidence="5" id="KW-0256">Endoplasmic reticulum</keyword>
<keyword evidence="15" id="KW-0175">Coiled coil</keyword>
<reference evidence="18" key="2">
    <citation type="submission" date="2025-09" db="UniProtKB">
        <authorList>
            <consortium name="Ensembl"/>
        </authorList>
    </citation>
    <scope>IDENTIFICATION</scope>
</reference>
<feature type="region of interest" description="Disordered" evidence="16">
    <location>
        <begin position="71"/>
        <end position="106"/>
    </location>
</feature>
<feature type="compositionally biased region" description="Polar residues" evidence="16">
    <location>
        <begin position="343"/>
        <end position="364"/>
    </location>
</feature>
<evidence type="ECO:0000256" key="3">
    <source>
        <dbReference type="ARBA" id="ARBA00013878"/>
    </source>
</evidence>
<sequence length="514" mass="55073">QRMDSPELLDVLLGQQEELFPYTAFPSPDHPVALSAWAGSVSRGLNGLNDSEPEDFLKVIINPNDVYSSGSTLASPASDSGISDIRCSDSPRPSEGTPATFCEVTGGAGAPASEPLHSKVVSIQLDWPPPLLLPDACLVTEPLSTPPSTTARPGTLPLAGTTGAMPAALLQFPDLFLTEEEKQLLSQEGMSLPSNLPLTKAEERLLKKVRRKIRNKQSAQDSRRRKKEYIDGLESRMAACSTQNQELQKKVQELEKDNVSLLGQLRKLQALIKQTSNKAAQTSTCLLILIVSLGLIIFPSYSPLHRGARGSYQPSRGKQASRVQPGPAFPRDGLDPLPIQLPRSASPQGRSRPPSTAWPSSAQRDQYRDRAANSTGLLLPLPRWLPAQGAAPHLPRPCQPALNAALHPTPVISRNILNQGELSELTEAPSPQDLLAPEPEWHPGEQPGPDAEVLDGTGAADGGPTPPDSGNRKMGTNTSAQAQPELQAVPTELSQGKEPGVHRDAAKPVHADEM</sequence>
<evidence type="ECO:0000256" key="13">
    <source>
        <dbReference type="ARBA" id="ARBA00023180"/>
    </source>
</evidence>
<evidence type="ECO:0000256" key="8">
    <source>
        <dbReference type="ARBA" id="ARBA00023015"/>
    </source>
</evidence>
<dbReference type="CDD" id="cd14689">
    <property type="entry name" value="bZIP_CREB3"/>
    <property type="match status" value="1"/>
</dbReference>
<keyword evidence="6" id="KW-0735">Signal-anchor</keyword>
<evidence type="ECO:0000256" key="14">
    <source>
        <dbReference type="ARBA" id="ARBA00023242"/>
    </source>
</evidence>
<feature type="compositionally biased region" description="Polar residues" evidence="16">
    <location>
        <begin position="71"/>
        <end position="81"/>
    </location>
</feature>
<name>A0A8C8RGK1_9SAUR</name>
<comment type="subcellular location">
    <subcellularLocation>
        <location evidence="1">Endoplasmic reticulum membrane</location>
        <topology evidence="1">Single-pass type II membrane protein</topology>
    </subcellularLocation>
</comment>
<dbReference type="SUPFAM" id="SSF57959">
    <property type="entry name" value="Leucine zipper domain"/>
    <property type="match status" value="1"/>
</dbReference>
<dbReference type="PROSITE" id="PS50217">
    <property type="entry name" value="BZIP"/>
    <property type="match status" value="1"/>
</dbReference>
<feature type="domain" description="BZIP" evidence="17">
    <location>
        <begin position="205"/>
        <end position="268"/>
    </location>
</feature>
<feature type="compositionally biased region" description="Polar residues" evidence="16">
    <location>
        <begin position="474"/>
        <end position="484"/>
    </location>
</feature>
<keyword evidence="8" id="KW-0805">Transcription regulation</keyword>
<keyword evidence="11" id="KW-0010">Activator</keyword>
<proteinExistence type="inferred from homology"/>
<evidence type="ECO:0000256" key="5">
    <source>
        <dbReference type="ARBA" id="ARBA00022824"/>
    </source>
</evidence>
<evidence type="ECO:0000256" key="6">
    <source>
        <dbReference type="ARBA" id="ARBA00022968"/>
    </source>
</evidence>
<evidence type="ECO:0000313" key="18">
    <source>
        <dbReference type="Ensembl" id="ENSPCEP00000004738.1"/>
    </source>
</evidence>
<dbReference type="InterPro" id="IPR004827">
    <property type="entry name" value="bZIP"/>
</dbReference>
<keyword evidence="13" id="KW-0325">Glycoprotein</keyword>
<dbReference type="InterPro" id="IPR051381">
    <property type="entry name" value="CREB_ATF_subfamily"/>
</dbReference>
<dbReference type="SMART" id="SM00338">
    <property type="entry name" value="BRLZ"/>
    <property type="match status" value="1"/>
</dbReference>
<dbReference type="PANTHER" id="PTHR45996:SF2">
    <property type="entry name" value="CYCLIC AMP-RESPONSIVE ELEMENT-BINDING PROTEIN 3-LIKE PROTEIN 4"/>
    <property type="match status" value="1"/>
</dbReference>
<keyword evidence="14" id="KW-0539">Nucleus</keyword>
<keyword evidence="10" id="KW-0472">Membrane</keyword>
<dbReference type="FunFam" id="1.20.5.170:FF:000042">
    <property type="entry name" value="Cyclic AMP-responsive element-binding protein 3-like protein 3"/>
    <property type="match status" value="1"/>
</dbReference>
<accession>A0A8C8RGK1</accession>
<feature type="region of interest" description="Disordered" evidence="16">
    <location>
        <begin position="426"/>
        <end position="514"/>
    </location>
</feature>
<feature type="region of interest" description="Disordered" evidence="16">
    <location>
        <begin position="308"/>
        <end position="369"/>
    </location>
</feature>
<keyword evidence="7" id="KW-1133">Transmembrane helix</keyword>
<reference evidence="18" key="1">
    <citation type="submission" date="2025-08" db="UniProtKB">
        <authorList>
            <consortium name="Ensembl"/>
        </authorList>
    </citation>
    <scope>IDENTIFICATION</scope>
</reference>
<evidence type="ECO:0000256" key="9">
    <source>
        <dbReference type="ARBA" id="ARBA00023125"/>
    </source>
</evidence>
<feature type="compositionally biased region" description="Polar residues" evidence="16">
    <location>
        <begin position="312"/>
        <end position="322"/>
    </location>
</feature>
<dbReference type="GO" id="GO:0000978">
    <property type="term" value="F:RNA polymerase II cis-regulatory region sequence-specific DNA binding"/>
    <property type="evidence" value="ECO:0007669"/>
    <property type="project" value="TreeGrafter"/>
</dbReference>
<dbReference type="GO" id="GO:0005789">
    <property type="term" value="C:endoplasmic reticulum membrane"/>
    <property type="evidence" value="ECO:0007669"/>
    <property type="project" value="UniProtKB-SubCell"/>
</dbReference>
<keyword evidence="19" id="KW-1185">Reference proteome</keyword>
<comment type="similarity">
    <text evidence="2">Belongs to the bZIP family. ATF subfamily.</text>
</comment>
<dbReference type="PANTHER" id="PTHR45996">
    <property type="entry name" value="AGAP001464-PB"/>
    <property type="match status" value="1"/>
</dbReference>
<dbReference type="Ensembl" id="ENSPCET00000004907.1">
    <property type="protein sequence ID" value="ENSPCEP00000004738.1"/>
    <property type="gene ID" value="ENSPCEG00000003757.1"/>
</dbReference>
<keyword evidence="9" id="KW-0238">DNA-binding</keyword>
<evidence type="ECO:0000256" key="2">
    <source>
        <dbReference type="ARBA" id="ARBA00009050"/>
    </source>
</evidence>
<protein>
    <recommendedName>
        <fullName evidence="3">Cyclic AMP-responsive element-binding protein 3-like protein 4</fullName>
    </recommendedName>
</protein>
<dbReference type="Proteomes" id="UP000694393">
    <property type="component" value="Unplaced"/>
</dbReference>
<feature type="coiled-coil region" evidence="15">
    <location>
        <begin position="230"/>
        <end position="271"/>
    </location>
</feature>
<organism evidence="18 19">
    <name type="scientific">Pelusios castaneus</name>
    <name type="common">West African mud turtle</name>
    <dbReference type="NCBI Taxonomy" id="367368"/>
    <lineage>
        <taxon>Eukaryota</taxon>
        <taxon>Metazoa</taxon>
        <taxon>Chordata</taxon>
        <taxon>Craniata</taxon>
        <taxon>Vertebrata</taxon>
        <taxon>Euteleostomi</taxon>
        <taxon>Archelosauria</taxon>
        <taxon>Testudinata</taxon>
        <taxon>Testudines</taxon>
        <taxon>Pleurodira</taxon>
        <taxon>Pelomedusidae</taxon>
        <taxon>Pelusios</taxon>
    </lineage>
</organism>
<evidence type="ECO:0000256" key="12">
    <source>
        <dbReference type="ARBA" id="ARBA00023163"/>
    </source>
</evidence>
<keyword evidence="12" id="KW-0804">Transcription</keyword>
<evidence type="ECO:0000256" key="1">
    <source>
        <dbReference type="ARBA" id="ARBA00004648"/>
    </source>
</evidence>
<evidence type="ECO:0000256" key="7">
    <source>
        <dbReference type="ARBA" id="ARBA00022989"/>
    </source>
</evidence>
<dbReference type="GO" id="GO:0000981">
    <property type="term" value="F:DNA-binding transcription factor activity, RNA polymerase II-specific"/>
    <property type="evidence" value="ECO:0007669"/>
    <property type="project" value="TreeGrafter"/>
</dbReference>
<evidence type="ECO:0000256" key="11">
    <source>
        <dbReference type="ARBA" id="ARBA00023159"/>
    </source>
</evidence>
<dbReference type="InterPro" id="IPR046347">
    <property type="entry name" value="bZIP_sf"/>
</dbReference>
<dbReference type="GO" id="GO:0005634">
    <property type="term" value="C:nucleus"/>
    <property type="evidence" value="ECO:0007669"/>
    <property type="project" value="TreeGrafter"/>
</dbReference>
<evidence type="ECO:0000256" key="16">
    <source>
        <dbReference type="SAM" id="MobiDB-lite"/>
    </source>
</evidence>
<evidence type="ECO:0000313" key="19">
    <source>
        <dbReference type="Proteomes" id="UP000694393"/>
    </source>
</evidence>
<dbReference type="AlphaFoldDB" id="A0A8C8RGK1"/>
<feature type="compositionally biased region" description="Basic and acidic residues" evidence="16">
    <location>
        <begin position="499"/>
        <end position="514"/>
    </location>
</feature>